<feature type="domain" description="Disease resistance R13L4/SHOC-2-like LRR" evidence="6">
    <location>
        <begin position="603"/>
        <end position="973"/>
    </location>
</feature>
<dbReference type="FunFam" id="1.10.10.10:FF:000322">
    <property type="entry name" value="Probable disease resistance protein At1g63360"/>
    <property type="match status" value="1"/>
</dbReference>
<evidence type="ECO:0000259" key="4">
    <source>
        <dbReference type="Pfam" id="PF00931"/>
    </source>
</evidence>
<organism evidence="7 8">
    <name type="scientific">Sorghum bicolor</name>
    <name type="common">Sorghum</name>
    <name type="synonym">Sorghum vulgare</name>
    <dbReference type="NCBI Taxonomy" id="4558"/>
    <lineage>
        <taxon>Eukaryota</taxon>
        <taxon>Viridiplantae</taxon>
        <taxon>Streptophyta</taxon>
        <taxon>Embryophyta</taxon>
        <taxon>Tracheophyta</taxon>
        <taxon>Spermatophyta</taxon>
        <taxon>Magnoliopsida</taxon>
        <taxon>Liliopsida</taxon>
        <taxon>Poales</taxon>
        <taxon>Poaceae</taxon>
        <taxon>PACMAD clade</taxon>
        <taxon>Panicoideae</taxon>
        <taxon>Andropogonodae</taxon>
        <taxon>Andropogoneae</taxon>
        <taxon>Sorghinae</taxon>
        <taxon>Sorghum</taxon>
    </lineage>
</organism>
<dbReference type="GO" id="GO:0002758">
    <property type="term" value="P:innate immune response-activating signaling pathway"/>
    <property type="evidence" value="ECO:0007669"/>
    <property type="project" value="UniProtKB-ARBA"/>
</dbReference>
<reference evidence="8" key="2">
    <citation type="journal article" date="2018" name="Plant J.">
        <title>The Sorghum bicolor reference genome: improved assembly, gene annotations, a transcriptome atlas, and signatures of genome organization.</title>
        <authorList>
            <person name="McCormick R.F."/>
            <person name="Truong S.K."/>
            <person name="Sreedasyam A."/>
            <person name="Jenkins J."/>
            <person name="Shu S."/>
            <person name="Sims D."/>
            <person name="Kennedy M."/>
            <person name="Amirebrahimi M."/>
            <person name="Weers B.D."/>
            <person name="McKinley B."/>
            <person name="Mattison A."/>
            <person name="Morishige D.T."/>
            <person name="Grimwood J."/>
            <person name="Schmutz J."/>
            <person name="Mullet J.E."/>
        </authorList>
    </citation>
    <scope>NUCLEOTIDE SEQUENCE [LARGE SCALE GENOMIC DNA]</scope>
    <source>
        <strain evidence="8">cv. BTx623</strain>
    </source>
</reference>
<reference evidence="7 8" key="1">
    <citation type="journal article" date="2009" name="Nature">
        <title>The Sorghum bicolor genome and the diversification of grasses.</title>
        <authorList>
            <person name="Paterson A.H."/>
            <person name="Bowers J.E."/>
            <person name="Bruggmann R."/>
            <person name="Dubchak I."/>
            <person name="Grimwood J."/>
            <person name="Gundlach H."/>
            <person name="Haberer G."/>
            <person name="Hellsten U."/>
            <person name="Mitros T."/>
            <person name="Poliakov A."/>
            <person name="Schmutz J."/>
            <person name="Spannagl M."/>
            <person name="Tang H."/>
            <person name="Wang X."/>
            <person name="Wicker T."/>
            <person name="Bharti A.K."/>
            <person name="Chapman J."/>
            <person name="Feltus F.A."/>
            <person name="Gowik U."/>
            <person name="Grigoriev I.V."/>
            <person name="Lyons E."/>
            <person name="Maher C.A."/>
            <person name="Martis M."/>
            <person name="Narechania A."/>
            <person name="Otillar R.P."/>
            <person name="Penning B.W."/>
            <person name="Salamov A.A."/>
            <person name="Wang Y."/>
            <person name="Zhang L."/>
            <person name="Carpita N.C."/>
            <person name="Freeling M."/>
            <person name="Gingle A.R."/>
            <person name="Hash C.T."/>
            <person name="Keller B."/>
            <person name="Klein P."/>
            <person name="Kresovich S."/>
            <person name="McCann M.C."/>
            <person name="Ming R."/>
            <person name="Peterson D.G."/>
            <person name="Mehboob-ur-Rahman"/>
            <person name="Ware D."/>
            <person name="Westhoff P."/>
            <person name="Mayer K.F."/>
            <person name="Messing J."/>
            <person name="Rokhsar D.S."/>
        </authorList>
    </citation>
    <scope>NUCLEOTIDE SEQUENCE [LARGE SCALE GENOMIC DNA]</scope>
    <source>
        <strain evidence="8">cv. BTx623</strain>
    </source>
</reference>
<dbReference type="Pfam" id="PF00931">
    <property type="entry name" value="NB-ARC"/>
    <property type="match status" value="1"/>
</dbReference>
<dbReference type="SUPFAM" id="SSF52058">
    <property type="entry name" value="L domain-like"/>
    <property type="match status" value="1"/>
</dbReference>
<accession>A0A1Z5R0F4</accession>
<gene>
    <name evidence="7" type="ORF">SORBI_3009G020200</name>
</gene>
<proteinExistence type="predicted"/>
<dbReference type="ExpressionAtlas" id="A0A1Z5R0F4">
    <property type="expression patterns" value="baseline and differential"/>
</dbReference>
<dbReference type="Gene3D" id="1.20.5.4130">
    <property type="match status" value="1"/>
</dbReference>
<dbReference type="InterPro" id="IPR002182">
    <property type="entry name" value="NB-ARC"/>
</dbReference>
<dbReference type="InterPro" id="IPR055414">
    <property type="entry name" value="LRR_R13L4/SHOC2-like"/>
</dbReference>
<dbReference type="InterPro" id="IPR027417">
    <property type="entry name" value="P-loop_NTPase"/>
</dbReference>
<feature type="region of interest" description="Disordered" evidence="3">
    <location>
        <begin position="58"/>
        <end position="95"/>
    </location>
</feature>
<dbReference type="Gene3D" id="3.40.50.300">
    <property type="entry name" value="P-loop containing nucleotide triphosphate hydrolases"/>
    <property type="match status" value="1"/>
</dbReference>
<dbReference type="Pfam" id="PF23559">
    <property type="entry name" value="WHD_DRP"/>
    <property type="match status" value="1"/>
</dbReference>
<evidence type="ECO:0000259" key="5">
    <source>
        <dbReference type="Pfam" id="PF23559"/>
    </source>
</evidence>
<dbReference type="Gene3D" id="1.10.10.10">
    <property type="entry name" value="Winged helix-like DNA-binding domain superfamily/Winged helix DNA-binding domain"/>
    <property type="match status" value="1"/>
</dbReference>
<keyword evidence="1" id="KW-0677">Repeat</keyword>
<dbReference type="GO" id="GO:0043531">
    <property type="term" value="F:ADP binding"/>
    <property type="evidence" value="ECO:0007669"/>
    <property type="project" value="InterPro"/>
</dbReference>
<dbReference type="eggNOG" id="KOG4658">
    <property type="taxonomic scope" value="Eukaryota"/>
</dbReference>
<dbReference type="SUPFAM" id="SSF52540">
    <property type="entry name" value="P-loop containing nucleoside triphosphate hydrolases"/>
    <property type="match status" value="1"/>
</dbReference>
<dbReference type="PRINTS" id="PR00364">
    <property type="entry name" value="DISEASERSIST"/>
</dbReference>
<keyword evidence="8" id="KW-1185">Reference proteome</keyword>
<dbReference type="InParanoid" id="A0A1Z5R0F4"/>
<name>A0A1Z5R0F4_SORBI</name>
<keyword evidence="2" id="KW-0611">Plant defense</keyword>
<dbReference type="InterPro" id="IPR042197">
    <property type="entry name" value="Apaf_helical"/>
</dbReference>
<evidence type="ECO:0000313" key="7">
    <source>
        <dbReference type="EMBL" id="OQU77267.1"/>
    </source>
</evidence>
<dbReference type="EMBL" id="CM000768">
    <property type="protein sequence ID" value="OQU77267.1"/>
    <property type="molecule type" value="Genomic_DNA"/>
</dbReference>
<evidence type="ECO:0000256" key="2">
    <source>
        <dbReference type="ARBA" id="ARBA00022821"/>
    </source>
</evidence>
<dbReference type="Proteomes" id="UP000000768">
    <property type="component" value="Chromosome 9"/>
</dbReference>
<dbReference type="Gene3D" id="3.80.10.10">
    <property type="entry name" value="Ribonuclease Inhibitor"/>
    <property type="match status" value="1"/>
</dbReference>
<dbReference type="AlphaFoldDB" id="A0A1Z5R0F4"/>
<dbReference type="InterPro" id="IPR032675">
    <property type="entry name" value="LRR_dom_sf"/>
</dbReference>
<evidence type="ECO:0000256" key="1">
    <source>
        <dbReference type="ARBA" id="ARBA00022737"/>
    </source>
</evidence>
<feature type="domain" description="NB-ARC" evidence="4">
    <location>
        <begin position="199"/>
        <end position="383"/>
    </location>
</feature>
<dbReference type="InterPro" id="IPR058922">
    <property type="entry name" value="WHD_DRP"/>
</dbReference>
<dbReference type="PANTHER" id="PTHR23155:SF1205">
    <property type="entry name" value="DISEASE RESISTANCE PROTEIN RPM1"/>
    <property type="match status" value="1"/>
</dbReference>
<evidence type="ECO:0000259" key="6">
    <source>
        <dbReference type="Pfam" id="PF23598"/>
    </source>
</evidence>
<dbReference type="InterPro" id="IPR036388">
    <property type="entry name" value="WH-like_DNA-bd_sf"/>
</dbReference>
<evidence type="ECO:0000313" key="8">
    <source>
        <dbReference type="Proteomes" id="UP000000768"/>
    </source>
</evidence>
<dbReference type="GO" id="GO:0009626">
    <property type="term" value="P:plant-type hypersensitive response"/>
    <property type="evidence" value="ECO:0007669"/>
    <property type="project" value="UniProtKB-ARBA"/>
</dbReference>
<dbReference type="PANTHER" id="PTHR23155">
    <property type="entry name" value="DISEASE RESISTANCE PROTEIN RP"/>
    <property type="match status" value="1"/>
</dbReference>
<evidence type="ECO:0000256" key="3">
    <source>
        <dbReference type="SAM" id="MobiDB-lite"/>
    </source>
</evidence>
<protein>
    <submittedName>
        <fullName evidence="7">Uncharacterized protein</fullName>
    </submittedName>
</protein>
<sequence>MEAAVVSATLGAGAILLRKLGNMVADRHMYLGDGLRHEIQELKDELDSLAACLRDLDSSGDDDSRNQLRPPPCAPASTHALANPAPTTHSRSEDLPLVREVGYDADDRIEIFYHHLMSKQLQSTVRNKLANDIKTLKSTAHKVSERRLRYRLDNAETTSSSSLFFDSSDVYRNRQLPAVLAALHGGDESRLVGMQGDRDKIIGWLDDDDAASVDGGRLRVICIVGFGGLGKTTLAKAAVYDSPAVMRGMGSRAFITVSKTYDERLLLESIVRELVPRPSRVEDEDPLQGIERWDMSRLTDKSRHHLANKRYFIILDDVWSPKAWERLKTAFPNNELGSRIIITTRHEQVANSCASSSEHIHKMQHLTPEDSKKLLFKTVFGSEQCPREYDHFKEVCDAILEKCKNLPLAIVSIGGMLAQRKHKTVADWQGIIKRIPSELETNPALEGMRRVLSLSYDDLPYHLKACFLYLSVFPEDHVIRRGALVRRWAAEGFVGAAAHSSLSLEEAAHSCFDEIISRSIVTPDEELSSNGEVRSFKVHDIMLDVITTKCVQENFVSFVGKTTHHQQRNDTTTIGHDKVRRLSIQAACCNNSSSLSSRNLPNVRSLTILGSTATERPLATISFTDMTLLRVLDLQGCRWLSKQDLRDICRLHLLRYLSLRGTTIPAQLPNKIGELKALVTLDVRQTSVRFLPRSITRLQNLNHLLAGGYRYYTRSHSVKHFDYDTAVVMPAGFSSMRALQRIPFLDVERSPHALREVEKLEHLTRLCVMQKVHGATWESFGSSLSKLSSSLLSLSVMQYAHSGNEYPQLSFLSNDRDLDRSPPRHLQSLHLMGKLSVLPPWISSLHSLTTLSLRETYLGDGMVHVLGNLRSLVSLKLYRLSYTGNVLCLERHQFLSLRQLVVDNIDTLFRITFQQGGAPYLETLSLALGCWRKRRIRGITNLTRLRKVELYGDINEEEVRTLTERIDRHPKRPIVTREDRLD</sequence>
<dbReference type="InterPro" id="IPR044974">
    <property type="entry name" value="Disease_R_plants"/>
</dbReference>
<feature type="domain" description="Disease resistance protein winged helix" evidence="5">
    <location>
        <begin position="472"/>
        <end position="546"/>
    </location>
</feature>
<dbReference type="Pfam" id="PF23598">
    <property type="entry name" value="LRR_14"/>
    <property type="match status" value="1"/>
</dbReference>
<dbReference type="Gene3D" id="1.10.8.430">
    <property type="entry name" value="Helical domain of apoptotic protease-activating factors"/>
    <property type="match status" value="1"/>
</dbReference>
<dbReference type="Gramene" id="OQU77267">
    <property type="protein sequence ID" value="OQU77267"/>
    <property type="gene ID" value="SORBI_3009G020200"/>
</dbReference>
<dbReference type="GO" id="GO:0042742">
    <property type="term" value="P:defense response to bacterium"/>
    <property type="evidence" value="ECO:0007669"/>
    <property type="project" value="UniProtKB-ARBA"/>
</dbReference>